<dbReference type="Gene3D" id="3.40.50.970">
    <property type="match status" value="1"/>
</dbReference>
<dbReference type="PANTHER" id="PTHR43380">
    <property type="entry name" value="2-OXOISOVALERATE DEHYDROGENASE SUBUNIT ALPHA, MITOCHONDRIAL"/>
    <property type="match status" value="1"/>
</dbReference>
<dbReference type="InterPro" id="IPR001017">
    <property type="entry name" value="DH_E1"/>
</dbReference>
<keyword evidence="7" id="KW-1185">Reference proteome</keyword>
<comment type="cofactor">
    <cofactor evidence="1 4">
        <name>thiamine diphosphate</name>
        <dbReference type="ChEBI" id="CHEBI:58937"/>
    </cofactor>
</comment>
<dbReference type="OrthoDB" id="9766715at2"/>
<keyword evidence="3 4" id="KW-0786">Thiamine pyrophosphate</keyword>
<protein>
    <recommendedName>
        <fullName evidence="4">Pyruvate dehydrogenase E1 component subunit alpha</fullName>
        <ecNumber evidence="4">1.2.4.1</ecNumber>
    </recommendedName>
</protein>
<keyword evidence="2 4" id="KW-0560">Oxidoreductase</keyword>
<comment type="catalytic activity">
    <reaction evidence="4">
        <text>N(6)-[(R)-lipoyl]-L-lysyl-[protein] + pyruvate + H(+) = N(6)-[(R)-S(8)-acetyldihydrolipoyl]-L-lysyl-[protein] + CO2</text>
        <dbReference type="Rhea" id="RHEA:19189"/>
        <dbReference type="Rhea" id="RHEA-COMP:10474"/>
        <dbReference type="Rhea" id="RHEA-COMP:10478"/>
        <dbReference type="ChEBI" id="CHEBI:15361"/>
        <dbReference type="ChEBI" id="CHEBI:15378"/>
        <dbReference type="ChEBI" id="CHEBI:16526"/>
        <dbReference type="ChEBI" id="CHEBI:83099"/>
        <dbReference type="ChEBI" id="CHEBI:83111"/>
        <dbReference type="EC" id="1.2.4.1"/>
    </reaction>
</comment>
<dbReference type="EC" id="1.2.4.1" evidence="4"/>
<evidence type="ECO:0000313" key="6">
    <source>
        <dbReference type="EMBL" id="TDO19906.1"/>
    </source>
</evidence>
<dbReference type="InterPro" id="IPR029061">
    <property type="entry name" value="THDP-binding"/>
</dbReference>
<reference evidence="6 7" key="1">
    <citation type="submission" date="2019-03" db="EMBL/GenBank/DDBJ databases">
        <title>Genomic Encyclopedia of Archaeal and Bacterial Type Strains, Phase II (KMG-II): from individual species to whole genera.</title>
        <authorList>
            <person name="Goeker M."/>
        </authorList>
    </citation>
    <scope>NUCLEOTIDE SEQUENCE [LARGE SCALE GENOMIC DNA]</scope>
    <source>
        <strain evidence="6 7">ATCC 700618</strain>
    </source>
</reference>
<dbReference type="NCBIfam" id="TIGR03181">
    <property type="entry name" value="PDH_E1_alph_x"/>
    <property type="match status" value="1"/>
</dbReference>
<dbReference type="CDD" id="cd02000">
    <property type="entry name" value="TPP_E1_PDC_ADC_BCADC"/>
    <property type="match status" value="1"/>
</dbReference>
<keyword evidence="4 6" id="KW-0670">Pyruvate</keyword>
<proteinExistence type="predicted"/>
<dbReference type="GO" id="GO:0009083">
    <property type="term" value="P:branched-chain amino acid catabolic process"/>
    <property type="evidence" value="ECO:0007669"/>
    <property type="project" value="TreeGrafter"/>
</dbReference>
<dbReference type="SUPFAM" id="SSF52518">
    <property type="entry name" value="Thiamin diphosphate-binding fold (THDP-binding)"/>
    <property type="match status" value="1"/>
</dbReference>
<evidence type="ECO:0000256" key="1">
    <source>
        <dbReference type="ARBA" id="ARBA00001964"/>
    </source>
</evidence>
<dbReference type="Pfam" id="PF00676">
    <property type="entry name" value="E1_dh"/>
    <property type="match status" value="1"/>
</dbReference>
<gene>
    <name evidence="6" type="ORF">EI74_0546</name>
</gene>
<accession>A0A4R6IDW9</accession>
<dbReference type="Proteomes" id="UP000295518">
    <property type="component" value="Unassembled WGS sequence"/>
</dbReference>
<comment type="caution">
    <text evidence="6">The sequence shown here is derived from an EMBL/GenBank/DDBJ whole genome shotgun (WGS) entry which is preliminary data.</text>
</comment>
<sequence length="376" mass="42536">MNKNFKYVNPEKVMDKETDLVRYLDKDGNLTPEGKKNKTTLSNEELIRGYEFMVRSREMDKYMTQLQKQGRMLTFAPNFGEEGLQVATAMAMDPKIDWMVPAFRSNATMLMLGVPMVHNMVYWNGSEEGSRIPEGVNVTPIAITIGAQYSHAAGISYGMKLEKKANPKSKQAVAVTIVGNGGTAEGETYEAMNMASIQEWPAIFTVNNNQWAISTPGHLESKAVIAAKAHAAGIAGVRVDGNDLLASYEVMKEAIDYARETSKPVLVEFVTWRQGVHTSSDNPRVYRTEEVEKKMEEWEPFHRIEKYLIDNKIYSKKQQEEFLLKAQEEVKAAYEESLKVIEKIEPTEIFDHTYATLTPELKEQRDKMLAEIKGAK</sequence>
<dbReference type="InterPro" id="IPR017596">
    <property type="entry name" value="PdhA/BkdA"/>
</dbReference>
<dbReference type="InterPro" id="IPR050771">
    <property type="entry name" value="Alpha-ketoacid_DH_E1_comp"/>
</dbReference>
<evidence type="ECO:0000256" key="2">
    <source>
        <dbReference type="ARBA" id="ARBA00023002"/>
    </source>
</evidence>
<comment type="function">
    <text evidence="4">The pyruvate dehydrogenase complex catalyzes the overall conversion of pyruvate to acetyl-CoA and CO(2). It contains multiple copies of three enzymatic components: pyruvate dehydrogenase (E1), dihydrolipoamide acetyltransferase (E2) and lipoamide dehydrogenase (E3).</text>
</comment>
<feature type="domain" description="Dehydrogenase E1 component" evidence="5">
    <location>
        <begin position="51"/>
        <end position="337"/>
    </location>
</feature>
<dbReference type="GO" id="GO:0004739">
    <property type="term" value="F:pyruvate dehydrogenase (acetyl-transferring) activity"/>
    <property type="evidence" value="ECO:0007669"/>
    <property type="project" value="UniProtKB-UniRule"/>
</dbReference>
<evidence type="ECO:0000313" key="7">
    <source>
        <dbReference type="Proteomes" id="UP000295518"/>
    </source>
</evidence>
<dbReference type="EMBL" id="SNWN01000012">
    <property type="protein sequence ID" value="TDO19906.1"/>
    <property type="molecule type" value="Genomic_DNA"/>
</dbReference>
<evidence type="ECO:0000259" key="5">
    <source>
        <dbReference type="Pfam" id="PF00676"/>
    </source>
</evidence>
<dbReference type="PANTHER" id="PTHR43380:SF1">
    <property type="entry name" value="2-OXOISOVALERATE DEHYDROGENASE SUBUNIT ALPHA, MITOCHONDRIAL"/>
    <property type="match status" value="1"/>
</dbReference>
<evidence type="ECO:0000256" key="4">
    <source>
        <dbReference type="RuleBase" id="RU366007"/>
    </source>
</evidence>
<dbReference type="AlphaFoldDB" id="A0A4R6IDW9"/>
<organism evidence="6 7">
    <name type="scientific">Mycoplasma testudineum</name>
    <dbReference type="NCBI Taxonomy" id="244584"/>
    <lineage>
        <taxon>Bacteria</taxon>
        <taxon>Bacillati</taxon>
        <taxon>Mycoplasmatota</taxon>
        <taxon>Mollicutes</taxon>
        <taxon>Mycoplasmataceae</taxon>
        <taxon>Mycoplasma</taxon>
    </lineage>
</organism>
<name>A0A4R6IDW9_9MOLU</name>
<dbReference type="RefSeq" id="WP_094254708.1">
    <property type="nucleotide sequence ID" value="NZ_NNCE01000004.1"/>
</dbReference>
<comment type="subunit">
    <text evidence="4">Heterodimer of an alpha and a beta chain.</text>
</comment>
<evidence type="ECO:0000256" key="3">
    <source>
        <dbReference type="ARBA" id="ARBA00023052"/>
    </source>
</evidence>